<organism evidence="2 3">
    <name type="scientific">Candidatus Daviesbacteria bacterium RIFCSPLOWO2_02_FULL_36_8</name>
    <dbReference type="NCBI Taxonomy" id="1797793"/>
    <lineage>
        <taxon>Bacteria</taxon>
        <taxon>Candidatus Daviesiibacteriota</taxon>
    </lineage>
</organism>
<evidence type="ECO:0000313" key="2">
    <source>
        <dbReference type="EMBL" id="OGE64202.1"/>
    </source>
</evidence>
<evidence type="ECO:0000313" key="3">
    <source>
        <dbReference type="Proteomes" id="UP000183317"/>
    </source>
</evidence>
<dbReference type="Pfam" id="PF13196">
    <property type="entry name" value="DUF4012"/>
    <property type="match status" value="1"/>
</dbReference>
<keyword evidence="1" id="KW-0812">Transmembrane</keyword>
<evidence type="ECO:0008006" key="4">
    <source>
        <dbReference type="Google" id="ProtNLM"/>
    </source>
</evidence>
<evidence type="ECO:0000256" key="1">
    <source>
        <dbReference type="SAM" id="Phobius"/>
    </source>
</evidence>
<name>A0A1F5MFQ8_9BACT</name>
<gene>
    <name evidence="2" type="ORF">A3J13_00235</name>
</gene>
<reference evidence="2 3" key="1">
    <citation type="journal article" date="2016" name="Nat. Commun.">
        <title>Thousands of microbial genomes shed light on interconnected biogeochemical processes in an aquifer system.</title>
        <authorList>
            <person name="Anantharaman K."/>
            <person name="Brown C.T."/>
            <person name="Hug L.A."/>
            <person name="Sharon I."/>
            <person name="Castelle C.J."/>
            <person name="Probst A.J."/>
            <person name="Thomas B.C."/>
            <person name="Singh A."/>
            <person name="Wilkins M.J."/>
            <person name="Karaoz U."/>
            <person name="Brodie E.L."/>
            <person name="Williams K.H."/>
            <person name="Hubbard S.S."/>
            <person name="Banfield J.F."/>
        </authorList>
    </citation>
    <scope>NUCLEOTIDE SEQUENCE [LARGE SCALE GENOMIC DNA]</scope>
</reference>
<dbReference type="EMBL" id="MFDU01000030">
    <property type="protein sequence ID" value="OGE64202.1"/>
    <property type="molecule type" value="Genomic_DNA"/>
</dbReference>
<comment type="caution">
    <text evidence="2">The sequence shown here is derived from an EMBL/GenBank/DDBJ whole genome shotgun (WGS) entry which is preliminary data.</text>
</comment>
<dbReference type="Proteomes" id="UP000183317">
    <property type="component" value="Unassembled WGS sequence"/>
</dbReference>
<keyword evidence="1" id="KW-1133">Transmembrane helix</keyword>
<sequence>MFTNLNRKFDYKRPNKKARRIWVVTVILIFATVIPSIFIFFGFKAASSHSKAIVTAYKEQNFDNLKKEVVNTKNGLAQVNISLGFLFWLRIIPFVGGYYQDIKGFVGAGVEELTGINILLSDLSSHKEELGFDGHPKSGPDRVTQVVKIMDKSIPLLDKIEDNLKKASDNVKNINTNKYPEKFKGKDIKKNLEALKSFIMGAAVTVGSGKDALKIAPQALGVPSSKNYLLLFQNDKEIRATGGFMTAYATLSINNGQVSATTSDDIYRLDEKLLNVCLTKICPLSPPAPIIKYLPEVSGKPRSAWSMRDSNLSPDVPTSAKQFEKMYGFLGDGLPFDGIIYIDTQVVEQLIEVTGPIDVYGTKYSSELDKRCNCPNVIYELENYAQIIEKGEKDRKAILGVLMQQILARSVGADIEKLPQLIQTLANLANHKHIMFFMHDGITQSALSKLNWTGEIKNFDGDYLHINDSNFAGGKSNIYVDQTVTQEINIKNGKVTKKIAIEYKNPQPFNTWLNGINRDYVRFYVPNGSKLLSSKGSEVPVTTIEDLGKTVYEAFIQVRPQNSRKLEVEYELPYNPDGKYNLLIQKQPGAKDFHYIIKINGSQKADFKLDTDKEFKFGI</sequence>
<keyword evidence="1" id="KW-0472">Membrane</keyword>
<dbReference type="InterPro" id="IPR025101">
    <property type="entry name" value="DUF4012"/>
</dbReference>
<proteinExistence type="predicted"/>
<protein>
    <recommendedName>
        <fullName evidence="4">DUF4012 domain-containing protein</fullName>
    </recommendedName>
</protein>
<feature type="transmembrane region" description="Helical" evidence="1">
    <location>
        <begin position="21"/>
        <end position="43"/>
    </location>
</feature>
<accession>A0A1F5MFQ8</accession>
<dbReference type="AlphaFoldDB" id="A0A1F5MFQ8"/>